<evidence type="ECO:0000313" key="3">
    <source>
        <dbReference type="EMBL" id="KAI3913999.1"/>
    </source>
</evidence>
<keyword evidence="4" id="KW-1185">Reference proteome</keyword>
<dbReference type="GO" id="GO:0004550">
    <property type="term" value="F:nucleoside diphosphate kinase activity"/>
    <property type="evidence" value="ECO:0007669"/>
    <property type="project" value="UniProtKB-EC"/>
</dbReference>
<organism evidence="3 4">
    <name type="scientific">Papaver atlanticum</name>
    <dbReference type="NCBI Taxonomy" id="357466"/>
    <lineage>
        <taxon>Eukaryota</taxon>
        <taxon>Viridiplantae</taxon>
        <taxon>Streptophyta</taxon>
        <taxon>Embryophyta</taxon>
        <taxon>Tracheophyta</taxon>
        <taxon>Spermatophyta</taxon>
        <taxon>Magnoliopsida</taxon>
        <taxon>Ranunculales</taxon>
        <taxon>Papaveraceae</taxon>
        <taxon>Papaveroideae</taxon>
        <taxon>Papaver</taxon>
    </lineage>
</organism>
<protein>
    <submittedName>
        <fullName evidence="3">Uncharacterized protein</fullName>
    </submittedName>
</protein>
<comment type="catalytic activity">
    <reaction evidence="1">
        <text>a 2'-deoxyribonucleoside 5'-diphosphate + ATP = a 2'-deoxyribonucleoside 5'-triphosphate + ADP</text>
        <dbReference type="Rhea" id="RHEA:44640"/>
        <dbReference type="ChEBI" id="CHEBI:30616"/>
        <dbReference type="ChEBI" id="CHEBI:61560"/>
        <dbReference type="ChEBI" id="CHEBI:73316"/>
        <dbReference type="ChEBI" id="CHEBI:456216"/>
        <dbReference type="EC" id="2.7.4.6"/>
    </reaction>
</comment>
<accession>A0AAD4SNU6</accession>
<comment type="catalytic activity">
    <reaction evidence="2">
        <text>a ribonucleoside 5'-diphosphate + ATP = a ribonucleoside 5'-triphosphate + ADP</text>
        <dbReference type="Rhea" id="RHEA:18113"/>
        <dbReference type="ChEBI" id="CHEBI:30616"/>
        <dbReference type="ChEBI" id="CHEBI:57930"/>
        <dbReference type="ChEBI" id="CHEBI:61557"/>
        <dbReference type="ChEBI" id="CHEBI:456216"/>
        <dbReference type="EC" id="2.7.4.6"/>
    </reaction>
</comment>
<proteinExistence type="predicted"/>
<dbReference type="Proteomes" id="UP001202328">
    <property type="component" value="Unassembled WGS sequence"/>
</dbReference>
<reference evidence="3" key="1">
    <citation type="submission" date="2022-04" db="EMBL/GenBank/DDBJ databases">
        <title>A functionally conserved STORR gene fusion in Papaver species that diverged 16.8 million years ago.</title>
        <authorList>
            <person name="Catania T."/>
        </authorList>
    </citation>
    <scope>NUCLEOTIDE SEQUENCE</scope>
    <source>
        <strain evidence="3">S-188037</strain>
    </source>
</reference>
<name>A0AAD4SNU6_9MAGN</name>
<gene>
    <name evidence="3" type="ORF">MKW98_010811</name>
</gene>
<comment type="caution">
    <text evidence="3">The sequence shown here is derived from an EMBL/GenBank/DDBJ whole genome shotgun (WGS) entry which is preliminary data.</text>
</comment>
<sequence length="71" mass="8181">MEEFSKSQKTEEITIDQKLEKTFVLAYPIYFHYQCFGRLLAQFEEPGLKITDVSSDWIGYITSGPVVAMIV</sequence>
<dbReference type="InterPro" id="IPR036850">
    <property type="entry name" value="NDK-like_dom_sf"/>
</dbReference>
<dbReference type="SUPFAM" id="SSF54919">
    <property type="entry name" value="Nucleoside diphosphate kinase, NDK"/>
    <property type="match status" value="1"/>
</dbReference>
<dbReference type="EMBL" id="JAJJMB010009426">
    <property type="protein sequence ID" value="KAI3913999.1"/>
    <property type="molecule type" value="Genomic_DNA"/>
</dbReference>
<dbReference type="AlphaFoldDB" id="A0AAD4SNU6"/>
<evidence type="ECO:0000313" key="4">
    <source>
        <dbReference type="Proteomes" id="UP001202328"/>
    </source>
</evidence>
<evidence type="ECO:0000256" key="2">
    <source>
        <dbReference type="ARBA" id="ARBA00000937"/>
    </source>
</evidence>
<evidence type="ECO:0000256" key="1">
    <source>
        <dbReference type="ARBA" id="ARBA00000082"/>
    </source>
</evidence>